<evidence type="ECO:0000313" key="2">
    <source>
        <dbReference type="Proteomes" id="UP000006556"/>
    </source>
</evidence>
<dbReference type="STRING" id="370438.PTH_2471"/>
<dbReference type="KEGG" id="pth:PTH_2471"/>
<dbReference type="AlphaFoldDB" id="A5CZC1"/>
<evidence type="ECO:0000313" key="1">
    <source>
        <dbReference type="EMBL" id="BAF60652.1"/>
    </source>
</evidence>
<organism evidence="1 2">
    <name type="scientific">Pelotomaculum thermopropionicum (strain DSM 13744 / JCM 10971 / SI)</name>
    <dbReference type="NCBI Taxonomy" id="370438"/>
    <lineage>
        <taxon>Bacteria</taxon>
        <taxon>Bacillati</taxon>
        <taxon>Bacillota</taxon>
        <taxon>Clostridia</taxon>
        <taxon>Eubacteriales</taxon>
        <taxon>Desulfotomaculaceae</taxon>
        <taxon>Pelotomaculum</taxon>
    </lineage>
</organism>
<dbReference type="Proteomes" id="UP000006556">
    <property type="component" value="Chromosome"/>
</dbReference>
<accession>A5CZC1</accession>
<proteinExistence type="predicted"/>
<dbReference type="EMBL" id="AP009389">
    <property type="protein sequence ID" value="BAF60652.1"/>
    <property type="molecule type" value="Genomic_DNA"/>
</dbReference>
<sequence>MRALESLLFAAGFLRFSGIFWLKGLNIVGRLPSALRLFTLSRKEVKGAGREAAPGKCLQK</sequence>
<keyword evidence="2" id="KW-1185">Reference proteome</keyword>
<name>A5CZC1_PELTS</name>
<protein>
    <submittedName>
        <fullName evidence="1">Uncharacterized protein</fullName>
    </submittedName>
</protein>
<gene>
    <name evidence="1" type="ordered locus">PTH_2471</name>
</gene>
<reference evidence="2" key="1">
    <citation type="journal article" date="2008" name="Genome Res.">
        <title>The genome of Pelotomaculum thermopropionicum reveals niche-associated evolution in anaerobic microbiota.</title>
        <authorList>
            <person name="Kosaka T."/>
            <person name="Kato S."/>
            <person name="Shimoyama T."/>
            <person name="Ishii S."/>
            <person name="Abe T."/>
            <person name="Watanabe K."/>
        </authorList>
    </citation>
    <scope>NUCLEOTIDE SEQUENCE [LARGE SCALE GENOMIC DNA]</scope>
    <source>
        <strain evidence="2">DSM 13744 / JCM 10971 / SI</strain>
    </source>
</reference>
<dbReference type="HOGENOM" id="CLU_2937556_0_0_9"/>